<dbReference type="WBParaSite" id="HPLM_0000551101-mRNA-1">
    <property type="protein sequence ID" value="HPLM_0000551101-mRNA-1"/>
    <property type="gene ID" value="HPLM_0000551101"/>
</dbReference>
<reference evidence="3" key="1">
    <citation type="submission" date="2017-02" db="UniProtKB">
        <authorList>
            <consortium name="WormBaseParasite"/>
        </authorList>
    </citation>
    <scope>IDENTIFICATION</scope>
</reference>
<accession>A0A0N4W662</accession>
<dbReference type="AlphaFoldDB" id="A0A0N4W662"/>
<sequence length="131" mass="14911">MLKRGKTKQLKSIQRPTEIRENATKINKSPEHASLLIIIPKMEIHNEHTAQRPNSVGTLHKKNDFIIVGGRPNEYRFAAMLISGLERPPWKTGTAYGRPALAACQHFVRLEHTISIMRIAPVELTFIYFLA</sequence>
<reference evidence="1 2" key="2">
    <citation type="submission" date="2018-11" db="EMBL/GenBank/DDBJ databases">
        <authorList>
            <consortium name="Pathogen Informatics"/>
        </authorList>
    </citation>
    <scope>NUCLEOTIDE SEQUENCE [LARGE SCALE GENOMIC DNA]</scope>
    <source>
        <strain evidence="1 2">MHpl1</strain>
    </source>
</reference>
<dbReference type="Proteomes" id="UP000268014">
    <property type="component" value="Unassembled WGS sequence"/>
</dbReference>
<proteinExistence type="predicted"/>
<evidence type="ECO:0000313" key="1">
    <source>
        <dbReference type="EMBL" id="VDO26213.1"/>
    </source>
</evidence>
<name>A0A0N4W662_HAEPC</name>
<dbReference type="EMBL" id="UZAF01016348">
    <property type="protein sequence ID" value="VDO26213.1"/>
    <property type="molecule type" value="Genomic_DNA"/>
</dbReference>
<gene>
    <name evidence="1" type="ORF">HPLM_LOCUS5503</name>
</gene>
<keyword evidence="2" id="KW-1185">Reference proteome</keyword>
<evidence type="ECO:0000313" key="2">
    <source>
        <dbReference type="Proteomes" id="UP000268014"/>
    </source>
</evidence>
<evidence type="ECO:0000313" key="3">
    <source>
        <dbReference type="WBParaSite" id="HPLM_0000551101-mRNA-1"/>
    </source>
</evidence>
<organism evidence="3">
    <name type="scientific">Haemonchus placei</name>
    <name type="common">Barber's pole worm</name>
    <dbReference type="NCBI Taxonomy" id="6290"/>
    <lineage>
        <taxon>Eukaryota</taxon>
        <taxon>Metazoa</taxon>
        <taxon>Ecdysozoa</taxon>
        <taxon>Nematoda</taxon>
        <taxon>Chromadorea</taxon>
        <taxon>Rhabditida</taxon>
        <taxon>Rhabditina</taxon>
        <taxon>Rhabditomorpha</taxon>
        <taxon>Strongyloidea</taxon>
        <taxon>Trichostrongylidae</taxon>
        <taxon>Haemonchus</taxon>
    </lineage>
</organism>
<protein>
    <submittedName>
        <fullName evidence="1 3">Uncharacterized protein</fullName>
    </submittedName>
</protein>